<keyword evidence="2" id="KW-1185">Reference proteome</keyword>
<dbReference type="EMBL" id="CP009454">
    <property type="protein sequence ID" value="AIR85811.1"/>
    <property type="molecule type" value="Genomic_DNA"/>
</dbReference>
<gene>
    <name evidence="1" type="ORF">LH22_10165</name>
</gene>
<dbReference type="Proteomes" id="UP000029495">
    <property type="component" value="Chromosome"/>
</dbReference>
<sequence>MNIQSDDYMEPVVFINDALFLSGTSEPLLNYDVVLDPKKAKELLFDQNLSEPYLNWSDFFSALISDLILDKDYKNSQKEIIDNAKKLKGDVLKDNIRKRKAFLLRKKNGLIDNGEYDLFVNEVTDEAVNMLNWVATQRYLKGYLEGSMLEEVFLIFKKGCMPCGINRDGRTLSVFNPNVLKKY</sequence>
<evidence type="ECO:0000313" key="2">
    <source>
        <dbReference type="Proteomes" id="UP000029495"/>
    </source>
</evidence>
<accession>A0ABM5RIL9</accession>
<organism evidence="1 2">
    <name type="scientific">Pantoea rwandensis</name>
    <dbReference type="NCBI Taxonomy" id="1076550"/>
    <lineage>
        <taxon>Bacteria</taxon>
        <taxon>Pseudomonadati</taxon>
        <taxon>Pseudomonadota</taxon>
        <taxon>Gammaproteobacteria</taxon>
        <taxon>Enterobacterales</taxon>
        <taxon>Erwiniaceae</taxon>
        <taxon>Pantoea</taxon>
    </lineage>
</organism>
<reference evidence="1 2" key="1">
    <citation type="submission" date="2014-09" db="EMBL/GenBank/DDBJ databases">
        <authorList>
            <person name="Chan K.-G."/>
        </authorList>
    </citation>
    <scope>NUCLEOTIDE SEQUENCE [LARGE SCALE GENOMIC DNA]</scope>
    <source>
        <strain evidence="1 2">ND04</strain>
    </source>
</reference>
<name>A0ABM5RIL9_9GAMM</name>
<proteinExistence type="predicted"/>
<evidence type="ECO:0000313" key="1">
    <source>
        <dbReference type="EMBL" id="AIR85811.1"/>
    </source>
</evidence>
<protein>
    <submittedName>
        <fullName evidence="1">Uncharacterized protein</fullName>
    </submittedName>
</protein>
<dbReference type="RefSeq" id="WP_038646171.1">
    <property type="nucleotide sequence ID" value="NZ_CP009454.1"/>
</dbReference>